<dbReference type="AlphaFoldDB" id="A0AAP7GPL7"/>
<dbReference type="InterPro" id="IPR029068">
    <property type="entry name" value="Glyas_Bleomycin-R_OHBP_Dase"/>
</dbReference>
<organism evidence="2 3">
    <name type="scientific">Stenotrophomonas maltophilia</name>
    <name type="common">Pseudomonas maltophilia</name>
    <name type="synonym">Xanthomonas maltophilia</name>
    <dbReference type="NCBI Taxonomy" id="40324"/>
    <lineage>
        <taxon>Bacteria</taxon>
        <taxon>Pseudomonadati</taxon>
        <taxon>Pseudomonadota</taxon>
        <taxon>Gammaproteobacteria</taxon>
        <taxon>Lysobacterales</taxon>
        <taxon>Lysobacteraceae</taxon>
        <taxon>Stenotrophomonas</taxon>
        <taxon>Stenotrophomonas maltophilia group</taxon>
    </lineage>
</organism>
<dbReference type="PANTHER" id="PTHR35006">
    <property type="entry name" value="GLYOXALASE FAMILY PROTEIN (AFU_ORTHOLOGUE AFUA_5G14830)"/>
    <property type="match status" value="1"/>
</dbReference>
<dbReference type="SUPFAM" id="SSF54593">
    <property type="entry name" value="Glyoxalase/Bleomycin resistance protein/Dihydroxybiphenyl dioxygenase"/>
    <property type="match status" value="1"/>
</dbReference>
<sequence>MFSHITVGSNDLAVSRRFYDALFAAIGGRPGITDEDGRLVYVKDGRMFIVTPPIDGQPACHANGGTIGFALETPQAVHAWQDAGIAHGGSAIEDPPGVRHKAGRQLYLAYLRDPDGNKLCAVHVMR</sequence>
<protein>
    <submittedName>
        <fullName evidence="2">Glyoxalase</fullName>
    </submittedName>
</protein>
<proteinExistence type="predicted"/>
<dbReference type="PANTHER" id="PTHR35006:SF1">
    <property type="entry name" value="BLL2941 PROTEIN"/>
    <property type="match status" value="1"/>
</dbReference>
<dbReference type="Proteomes" id="UP000092125">
    <property type="component" value="Unassembled WGS sequence"/>
</dbReference>
<evidence type="ECO:0000313" key="2">
    <source>
        <dbReference type="EMBL" id="OBU59699.1"/>
    </source>
</evidence>
<evidence type="ECO:0000313" key="3">
    <source>
        <dbReference type="Proteomes" id="UP000092125"/>
    </source>
</evidence>
<accession>A0AAP7GPL7</accession>
<evidence type="ECO:0000259" key="1">
    <source>
        <dbReference type="PROSITE" id="PS51819"/>
    </source>
</evidence>
<comment type="caution">
    <text evidence="2">The sequence shown here is derived from an EMBL/GenBank/DDBJ whole genome shotgun (WGS) entry which is preliminary data.</text>
</comment>
<dbReference type="Gene3D" id="3.10.180.10">
    <property type="entry name" value="2,3-Dihydroxybiphenyl 1,2-Dioxygenase, domain 1"/>
    <property type="match status" value="1"/>
</dbReference>
<reference evidence="2 3" key="1">
    <citation type="submission" date="2016-05" db="EMBL/GenBank/DDBJ databases">
        <title>Draft Genome Sequences of Stenotrophomonas maltophilia Strains Sm32COP, Sm41DVV, Sm46PAILV, SmF3, SmF22, SmSOFb1 and SmCVFa1, Isolated from Different Manures, in France.</title>
        <authorList>
            <person name="Nazaret S."/>
            <person name="Bodilis J."/>
        </authorList>
    </citation>
    <scope>NUCLEOTIDE SEQUENCE [LARGE SCALE GENOMIC DNA]</scope>
    <source>
        <strain evidence="2 3">Sm41DVV</strain>
    </source>
</reference>
<feature type="domain" description="VOC" evidence="1">
    <location>
        <begin position="1"/>
        <end position="124"/>
    </location>
</feature>
<dbReference type="PROSITE" id="PS51819">
    <property type="entry name" value="VOC"/>
    <property type="match status" value="1"/>
</dbReference>
<dbReference type="InterPro" id="IPR037523">
    <property type="entry name" value="VOC_core"/>
</dbReference>
<dbReference type="EMBL" id="LYVI01000015">
    <property type="protein sequence ID" value="OBU59699.1"/>
    <property type="molecule type" value="Genomic_DNA"/>
</dbReference>
<dbReference type="CDD" id="cd07262">
    <property type="entry name" value="VOC_like"/>
    <property type="match status" value="1"/>
</dbReference>
<dbReference type="RefSeq" id="WP_065182938.1">
    <property type="nucleotide sequence ID" value="NZ_LYVI01000015.1"/>
</dbReference>
<name>A0AAP7GPL7_STEMA</name>
<gene>
    <name evidence="2" type="ORF">A9K56_17755</name>
</gene>